<evidence type="ECO:0000256" key="2">
    <source>
        <dbReference type="ARBA" id="ARBA00007362"/>
    </source>
</evidence>
<dbReference type="AlphaFoldDB" id="A0A8J6NXQ5"/>
<dbReference type="InterPro" id="IPR000620">
    <property type="entry name" value="EamA_dom"/>
</dbReference>
<dbReference type="PANTHER" id="PTHR32322">
    <property type="entry name" value="INNER MEMBRANE TRANSPORTER"/>
    <property type="match status" value="1"/>
</dbReference>
<evidence type="ECO:0000259" key="7">
    <source>
        <dbReference type="Pfam" id="PF00892"/>
    </source>
</evidence>
<keyword evidence="3 6" id="KW-0812">Transmembrane</keyword>
<comment type="subcellular location">
    <subcellularLocation>
        <location evidence="1">Membrane</location>
        <topology evidence="1">Multi-pass membrane protein</topology>
    </subcellularLocation>
</comment>
<protein>
    <submittedName>
        <fullName evidence="8">DMT family transporter</fullName>
    </submittedName>
</protein>
<dbReference type="Proteomes" id="UP000603434">
    <property type="component" value="Unassembled WGS sequence"/>
</dbReference>
<evidence type="ECO:0000256" key="5">
    <source>
        <dbReference type="ARBA" id="ARBA00023136"/>
    </source>
</evidence>
<keyword evidence="5 6" id="KW-0472">Membrane</keyword>
<feature type="domain" description="EamA" evidence="7">
    <location>
        <begin position="8"/>
        <end position="86"/>
    </location>
</feature>
<dbReference type="SUPFAM" id="SSF103481">
    <property type="entry name" value="Multidrug resistance efflux transporter EmrE"/>
    <property type="match status" value="1"/>
</dbReference>
<organism evidence="8 9">
    <name type="scientific">Candidatus Desulfatibia profunda</name>
    <dbReference type="NCBI Taxonomy" id="2841695"/>
    <lineage>
        <taxon>Bacteria</taxon>
        <taxon>Pseudomonadati</taxon>
        <taxon>Thermodesulfobacteriota</taxon>
        <taxon>Desulfobacteria</taxon>
        <taxon>Desulfobacterales</taxon>
        <taxon>Desulfobacterales incertae sedis</taxon>
        <taxon>Candidatus Desulfatibia</taxon>
    </lineage>
</organism>
<feature type="non-terminal residue" evidence="8">
    <location>
        <position position="1"/>
    </location>
</feature>
<feature type="transmembrane region" description="Helical" evidence="6">
    <location>
        <begin position="70"/>
        <end position="88"/>
    </location>
</feature>
<dbReference type="InterPro" id="IPR037185">
    <property type="entry name" value="EmrE-like"/>
</dbReference>
<evidence type="ECO:0000256" key="3">
    <source>
        <dbReference type="ARBA" id="ARBA00022692"/>
    </source>
</evidence>
<comment type="similarity">
    <text evidence="2">Belongs to the EamA transporter family.</text>
</comment>
<dbReference type="EMBL" id="JACNJH010000154">
    <property type="protein sequence ID" value="MBC8361833.1"/>
    <property type="molecule type" value="Genomic_DNA"/>
</dbReference>
<proteinExistence type="inferred from homology"/>
<accession>A0A8J6NXQ5</accession>
<name>A0A8J6NXQ5_9BACT</name>
<evidence type="ECO:0000256" key="4">
    <source>
        <dbReference type="ARBA" id="ARBA00022989"/>
    </source>
</evidence>
<evidence type="ECO:0000313" key="9">
    <source>
        <dbReference type="Proteomes" id="UP000603434"/>
    </source>
</evidence>
<evidence type="ECO:0000256" key="1">
    <source>
        <dbReference type="ARBA" id="ARBA00004141"/>
    </source>
</evidence>
<reference evidence="8 9" key="1">
    <citation type="submission" date="2020-08" db="EMBL/GenBank/DDBJ databases">
        <title>Bridging the membrane lipid divide: bacteria of the FCB group superphylum have the potential to synthesize archaeal ether lipids.</title>
        <authorList>
            <person name="Villanueva L."/>
            <person name="Von Meijenfeldt F.A.B."/>
            <person name="Westbye A.B."/>
            <person name="Yadav S."/>
            <person name="Hopmans E.C."/>
            <person name="Dutilh B.E."/>
            <person name="Sinninghe Damste J.S."/>
        </authorList>
    </citation>
    <scope>NUCLEOTIDE SEQUENCE [LARGE SCALE GENOMIC DNA]</scope>
    <source>
        <strain evidence="8">NIOZ-UU30</strain>
    </source>
</reference>
<dbReference type="GO" id="GO:0016020">
    <property type="term" value="C:membrane"/>
    <property type="evidence" value="ECO:0007669"/>
    <property type="project" value="UniProtKB-SubCell"/>
</dbReference>
<gene>
    <name evidence="8" type="ORF">H8E23_10580</name>
</gene>
<dbReference type="InterPro" id="IPR050638">
    <property type="entry name" value="AA-Vitamin_Transporters"/>
</dbReference>
<feature type="transmembrane region" description="Helical" evidence="6">
    <location>
        <begin position="18"/>
        <end position="36"/>
    </location>
</feature>
<evidence type="ECO:0000313" key="8">
    <source>
        <dbReference type="EMBL" id="MBC8361833.1"/>
    </source>
</evidence>
<keyword evidence="4 6" id="KW-1133">Transmembrane helix</keyword>
<feature type="transmembrane region" description="Helical" evidence="6">
    <location>
        <begin position="43"/>
        <end position="64"/>
    </location>
</feature>
<evidence type="ECO:0000256" key="6">
    <source>
        <dbReference type="SAM" id="Phobius"/>
    </source>
</evidence>
<dbReference type="PANTHER" id="PTHR32322:SF2">
    <property type="entry name" value="EAMA DOMAIN-CONTAINING PROTEIN"/>
    <property type="match status" value="1"/>
</dbReference>
<comment type="caution">
    <text evidence="8">The sequence shown here is derived from an EMBL/GenBank/DDBJ whole genome shotgun (WGS) entry which is preliminary data.</text>
</comment>
<dbReference type="Pfam" id="PF00892">
    <property type="entry name" value="EamA"/>
    <property type="match status" value="1"/>
</dbReference>
<sequence length="103" mass="11468">FWEGFLIFQLNTKVLGALFYQIFVTGSFGFVAWTYLLQKHGAVALHSFIFLMPVSGVVLGGIILDEPITGKIILALILITAGILTIHLKTKISIPFFHLQKHL</sequence>